<keyword evidence="2" id="KW-0547">Nucleotide-binding</keyword>
<evidence type="ECO:0000259" key="6">
    <source>
        <dbReference type="PROSITE" id="PS51193"/>
    </source>
</evidence>
<geneLocation type="nucleomorph" evidence="7"/>
<dbReference type="InterPro" id="IPR027417">
    <property type="entry name" value="P-loop_NTPase"/>
</dbReference>
<proteinExistence type="predicted"/>
<evidence type="ECO:0000256" key="5">
    <source>
        <dbReference type="SAM" id="Phobius"/>
    </source>
</evidence>
<dbReference type="InterPro" id="IPR010614">
    <property type="entry name" value="RAD3-like_helicase_DEAD"/>
</dbReference>
<accession>Q98S94</accession>
<evidence type="ECO:0000256" key="4">
    <source>
        <dbReference type="ARBA" id="ARBA00022840"/>
    </source>
</evidence>
<keyword evidence="3" id="KW-0378">Hydrolase</keyword>
<gene>
    <name evidence="7" type="primary">rad3</name>
</gene>
<keyword evidence="5" id="KW-0472">Membrane</keyword>
<evidence type="ECO:0000313" key="8">
    <source>
        <dbReference type="Proteomes" id="UP000242167"/>
    </source>
</evidence>
<dbReference type="RefSeq" id="XP_001713380.1">
    <property type="nucleotide sequence ID" value="XM_001713328.1"/>
</dbReference>
<keyword evidence="4" id="KW-0067">ATP-binding</keyword>
<sequence>MIILIDNLKIFLPFKKIYPEQIQLLHLIKKLWDMNDNIYFKIPKGVGLSIILFLLFYYYFTLISNEYKFIFVVENSIEKENISTQILYLRTKGINLNNRILNFPDRNDLCINSKVNSNYINKEIDNLCTNLIKSSLDVIRSSLNSKFDFVNKFKLKPNCNFYINFLLKKRKIYKNYIDTRKILKFSRNNKVCPYFFILNNVEDYNFLILKFDQIIHSSKNYNLTKNKKKIFLLFSNFESFSALLKSKSIISLSLKTIIDSYRSLIIVERDIIKKKIFQINVLKTFNNFHLKKNFFYIKKNKKILNNYLVTKLNFQNKFLHELYYLNSYRFFLETLLKLISKKEEKYISSINIYKDIFLDENEIEIAPVYFQNFNDNISHYCKTYSFFDNKSLNGIKKISNFLILTKFFLNYQNNFINIKSELDKNNSEKFKLTLEIDFNFGIFEFFFELFRSIFITINNDFEISKANNFFNCKNMFLGSIKNYQKNKNCNYILTKYVNQNNKASKKDLYEDYDFIGSILKLQILVVLFIFDSNNIIDDFTKKFLKPNMEDILNFRNIIIYENSNIQNSKFFDLFVLNFELGLKCLIITDEKSYTDFNSYFLKHANIIVKFSCERKKNCSRIGIFGKNFNFLPKNHKFLTISCTINDINCYSFKKKYIPIVIIDYFKENFFSSQFFFSFSEEKLCTKKKKQNIVNEIKNFLIKWLSI</sequence>
<dbReference type="GO" id="GO:0009507">
    <property type="term" value="C:chloroplast"/>
    <property type="evidence" value="ECO:0007669"/>
    <property type="project" value="UniProtKB-SubCell"/>
</dbReference>
<dbReference type="AlphaFoldDB" id="Q98S94"/>
<organism evidence="7 8">
    <name type="scientific">Guillardia theta</name>
    <name type="common">Cryptophyte</name>
    <name type="synonym">Cryptomonas phi</name>
    <dbReference type="NCBI Taxonomy" id="55529"/>
    <lineage>
        <taxon>Eukaryota</taxon>
        <taxon>Cryptophyceae</taxon>
        <taxon>Pyrenomonadales</taxon>
        <taxon>Geminigeraceae</taxon>
        <taxon>Guillardia</taxon>
    </lineage>
</organism>
<evidence type="ECO:0000256" key="2">
    <source>
        <dbReference type="ARBA" id="ARBA00022741"/>
    </source>
</evidence>
<keyword evidence="5" id="KW-1133">Transmembrane helix</keyword>
<dbReference type="GeneID" id="857162"/>
<dbReference type="GO" id="GO:0016787">
    <property type="term" value="F:hydrolase activity"/>
    <property type="evidence" value="ECO:0007669"/>
    <property type="project" value="UniProtKB-KW"/>
</dbReference>
<dbReference type="PIR" id="D90124">
    <property type="entry name" value="D90124"/>
</dbReference>
<name>Q98S94_GUITH</name>
<evidence type="ECO:0000313" key="7">
    <source>
        <dbReference type="EMBL" id="AAK39689.1"/>
    </source>
</evidence>
<protein>
    <submittedName>
        <fullName evidence="7">DNA repair helicase component of transcription factor b</fullName>
    </submittedName>
</protein>
<dbReference type="PROSITE" id="PS51193">
    <property type="entry name" value="HELICASE_ATP_BIND_2"/>
    <property type="match status" value="1"/>
</dbReference>
<evidence type="ECO:0000256" key="1">
    <source>
        <dbReference type="ARBA" id="ARBA00004229"/>
    </source>
</evidence>
<comment type="subcellular location">
    <subcellularLocation>
        <location evidence="1">Plastid</location>
        <location evidence="1">Chloroplast</location>
    </subcellularLocation>
</comment>
<feature type="transmembrane region" description="Helical" evidence="5">
    <location>
        <begin position="38"/>
        <end position="60"/>
    </location>
</feature>
<reference evidence="7 8" key="1">
    <citation type="journal article" date="2001" name="Nature">
        <title>The highly reduced genome of an enslaved algal nucleus.</title>
        <authorList>
            <person name="Douglas S."/>
            <person name="Zauner S."/>
            <person name="Fraunholz M."/>
            <person name="Beaton M."/>
            <person name="Penny S."/>
            <person name="Deng L."/>
            <person name="Wu X."/>
            <person name="Reith M."/>
            <person name="Cavalier-Smith T."/>
            <person name="Maier U."/>
        </authorList>
    </citation>
    <scope>NUCLEOTIDE SEQUENCE [LARGE SCALE GENOMIC DNA]</scope>
</reference>
<keyword evidence="5" id="KW-0812">Transmembrane</keyword>
<evidence type="ECO:0000256" key="3">
    <source>
        <dbReference type="ARBA" id="ARBA00022801"/>
    </source>
</evidence>
<keyword evidence="7" id="KW-0347">Helicase</keyword>
<dbReference type="GO" id="GO:0003677">
    <property type="term" value="F:DNA binding"/>
    <property type="evidence" value="ECO:0007669"/>
    <property type="project" value="InterPro"/>
</dbReference>
<feature type="domain" description="Helicase ATP-binding" evidence="6">
    <location>
        <begin position="7"/>
        <end position="280"/>
    </location>
</feature>
<dbReference type="Gene3D" id="3.40.50.300">
    <property type="entry name" value="P-loop containing nucleotide triphosphate hydrolases"/>
    <property type="match status" value="1"/>
</dbReference>
<dbReference type="InterPro" id="IPR014013">
    <property type="entry name" value="Helic_SF1/SF2_ATP-bd_DinG/Rad3"/>
</dbReference>
<dbReference type="GO" id="GO:0005524">
    <property type="term" value="F:ATP binding"/>
    <property type="evidence" value="ECO:0007669"/>
    <property type="project" value="UniProtKB-KW"/>
</dbReference>
<dbReference type="Proteomes" id="UP000242167">
    <property type="component" value="Nucleomorph 3"/>
</dbReference>
<dbReference type="GO" id="GO:0003678">
    <property type="term" value="F:DNA helicase activity"/>
    <property type="evidence" value="ECO:0007669"/>
    <property type="project" value="InterPro"/>
</dbReference>
<dbReference type="Pfam" id="PF06733">
    <property type="entry name" value="DEAD_2"/>
    <property type="match status" value="1"/>
</dbReference>
<dbReference type="EMBL" id="AF083031">
    <property type="protein sequence ID" value="AAK39689.1"/>
    <property type="molecule type" value="Genomic_DNA"/>
</dbReference>
<keyword evidence="7" id="KW-0542">Nucleomorph</keyword>